<evidence type="ECO:0000256" key="1">
    <source>
        <dbReference type="SAM" id="MobiDB-lite"/>
    </source>
</evidence>
<gene>
    <name evidence="2" type="ORF">RM590_18225</name>
</gene>
<dbReference type="EMBL" id="JAVREL010000010">
    <property type="protein sequence ID" value="MDT0344533.1"/>
    <property type="molecule type" value="Genomic_DNA"/>
</dbReference>
<feature type="region of interest" description="Disordered" evidence="1">
    <location>
        <begin position="130"/>
        <end position="189"/>
    </location>
</feature>
<evidence type="ECO:0000313" key="2">
    <source>
        <dbReference type="EMBL" id="MDT0344533.1"/>
    </source>
</evidence>
<sequence>MSEVTMQDVRRVLEPEEPDYAAMARLGSGSLPHLRDLVQGPDPMLASKAAYAAGLLEGDQGHDVITIAALSEDPIVRVAAAGAAINLPVETAADILSGLAADTDPGVRKVALTSLPPDAPEDVVDRLSETAAEAAEEMPPGVPPPPPPPVSDGTGYGTMPGESADTGAAGRMPGEGRSAAPGRMPGESG</sequence>
<protein>
    <recommendedName>
        <fullName evidence="4">HEAT repeat domain-containing protein</fullName>
    </recommendedName>
</protein>
<dbReference type="InterPro" id="IPR011989">
    <property type="entry name" value="ARM-like"/>
</dbReference>
<dbReference type="Gene3D" id="1.25.10.10">
    <property type="entry name" value="Leucine-rich Repeat Variant"/>
    <property type="match status" value="1"/>
</dbReference>
<dbReference type="SUPFAM" id="SSF48371">
    <property type="entry name" value="ARM repeat"/>
    <property type="match status" value="1"/>
</dbReference>
<evidence type="ECO:0000313" key="3">
    <source>
        <dbReference type="Proteomes" id="UP001183246"/>
    </source>
</evidence>
<proteinExistence type="predicted"/>
<organism evidence="2 3">
    <name type="scientific">Streptomyces litchfieldiae</name>
    <dbReference type="NCBI Taxonomy" id="3075543"/>
    <lineage>
        <taxon>Bacteria</taxon>
        <taxon>Bacillati</taxon>
        <taxon>Actinomycetota</taxon>
        <taxon>Actinomycetes</taxon>
        <taxon>Kitasatosporales</taxon>
        <taxon>Streptomycetaceae</taxon>
        <taxon>Streptomyces</taxon>
    </lineage>
</organism>
<reference evidence="3" key="1">
    <citation type="submission" date="2023-07" db="EMBL/GenBank/DDBJ databases">
        <title>30 novel species of actinomycetes from the DSMZ collection.</title>
        <authorList>
            <person name="Nouioui I."/>
        </authorList>
    </citation>
    <scope>NUCLEOTIDE SEQUENCE [LARGE SCALE GENOMIC DNA]</scope>
    <source>
        <strain evidence="3">DSM 44938</strain>
    </source>
</reference>
<comment type="caution">
    <text evidence="2">The sequence shown here is derived from an EMBL/GenBank/DDBJ whole genome shotgun (WGS) entry which is preliminary data.</text>
</comment>
<accession>A0ABU2MT84</accession>
<evidence type="ECO:0008006" key="4">
    <source>
        <dbReference type="Google" id="ProtNLM"/>
    </source>
</evidence>
<dbReference type="RefSeq" id="WP_311705665.1">
    <property type="nucleotide sequence ID" value="NZ_JAVREL010000010.1"/>
</dbReference>
<dbReference type="InterPro" id="IPR016024">
    <property type="entry name" value="ARM-type_fold"/>
</dbReference>
<keyword evidence="3" id="KW-1185">Reference proteome</keyword>
<name>A0ABU2MT84_9ACTN</name>
<dbReference type="Proteomes" id="UP001183246">
    <property type="component" value="Unassembled WGS sequence"/>
</dbReference>
<feature type="compositionally biased region" description="Pro residues" evidence="1">
    <location>
        <begin position="140"/>
        <end position="150"/>
    </location>
</feature>
<feature type="compositionally biased region" description="Low complexity" evidence="1">
    <location>
        <begin position="130"/>
        <end position="139"/>
    </location>
</feature>
<dbReference type="Pfam" id="PF13646">
    <property type="entry name" value="HEAT_2"/>
    <property type="match status" value="1"/>
</dbReference>